<proteinExistence type="predicted"/>
<dbReference type="OrthoDB" id="8378722at2"/>
<evidence type="ECO:0000313" key="1">
    <source>
        <dbReference type="EMBL" id="KCZ92076.1"/>
    </source>
</evidence>
<evidence type="ECO:0000313" key="2">
    <source>
        <dbReference type="Proteomes" id="UP000025061"/>
    </source>
</evidence>
<name>A0A059FNJ2_9PROT</name>
<dbReference type="RefSeq" id="WP_011648219.1">
    <property type="nucleotide sequence ID" value="NZ_ARYI01000010.1"/>
</dbReference>
<dbReference type="PATRIC" id="fig|1280951.3.peg.2543"/>
<accession>A0A059FNJ2</accession>
<comment type="caution">
    <text evidence="1">The sequence shown here is derived from an EMBL/GenBank/DDBJ whole genome shotgun (WGS) entry which is preliminary data.</text>
</comment>
<dbReference type="EMBL" id="ARYI01000010">
    <property type="protein sequence ID" value="KCZ92076.1"/>
    <property type="molecule type" value="Genomic_DNA"/>
</dbReference>
<dbReference type="Proteomes" id="UP000025061">
    <property type="component" value="Unassembled WGS sequence"/>
</dbReference>
<sequence>MTNRVSKRLVTFNKPFRLDSIERQWPAGDYTIETEEEPLDSKSLLAYRTICTTMILHPPSGKSGRHIFIEIEASELDQALLRDREEHGQSQSEGLSA</sequence>
<organism evidence="1 2">
    <name type="scientific">Hyphomonas hirschiana VP5</name>
    <dbReference type="NCBI Taxonomy" id="1280951"/>
    <lineage>
        <taxon>Bacteria</taxon>
        <taxon>Pseudomonadati</taxon>
        <taxon>Pseudomonadota</taxon>
        <taxon>Alphaproteobacteria</taxon>
        <taxon>Hyphomonadales</taxon>
        <taxon>Hyphomonadaceae</taxon>
        <taxon>Hyphomonas</taxon>
    </lineage>
</organism>
<dbReference type="AlphaFoldDB" id="A0A059FNJ2"/>
<gene>
    <name evidence="1" type="ORF">HHI_12624</name>
</gene>
<protein>
    <submittedName>
        <fullName evidence="1">Uncharacterized protein</fullName>
    </submittedName>
</protein>
<keyword evidence="2" id="KW-1185">Reference proteome</keyword>
<reference evidence="1 2" key="1">
    <citation type="submission" date="2013-04" db="EMBL/GenBank/DDBJ databases">
        <title>Hyphomonas hirschiana VP5 Genome Sequencing.</title>
        <authorList>
            <person name="Lai Q."/>
            <person name="Shao Z."/>
        </authorList>
    </citation>
    <scope>NUCLEOTIDE SEQUENCE [LARGE SCALE GENOMIC DNA]</scope>
    <source>
        <strain evidence="1 2">VP5</strain>
    </source>
</reference>